<reference evidence="2" key="1">
    <citation type="submission" date="2025-08" db="UniProtKB">
        <authorList>
            <consortium name="RefSeq"/>
        </authorList>
    </citation>
    <scope>IDENTIFICATION</scope>
</reference>
<protein>
    <recommendedName>
        <fullName evidence="1">Retrovirus-related Pol polyprotein from transposon TNT 1-94-like beta-barrel domain-containing protein</fullName>
    </recommendedName>
</protein>
<proteinExistence type="predicted"/>
<sequence length="240" mass="26600">MKSLWNELDALNTFFACVCDCNCGAKAKTQKAHQDERLLQFLMGLNNAFIGVRSNILLTSPLPNIGQAYSLREIHATPVYPGDSASFNVATQSANFSKFKNNKEQKGMSQSKKGNEICAYCKKPGHTIEQCYRLHGFPNDFKFTNQKKFQGRGQVQANNVFNSEEARVQPTNNAENVQALTQECGRIVATSSTGEVGTAGSSNSWILDSGATEHMCFSRKFFIEFKALPKPLMVQPLIRA</sequence>
<organism evidence="2">
    <name type="scientific">Nicotiana tabacum</name>
    <name type="common">Common tobacco</name>
    <dbReference type="NCBI Taxonomy" id="4097"/>
    <lineage>
        <taxon>Eukaryota</taxon>
        <taxon>Viridiplantae</taxon>
        <taxon>Streptophyta</taxon>
        <taxon>Embryophyta</taxon>
        <taxon>Tracheophyta</taxon>
        <taxon>Spermatophyta</taxon>
        <taxon>Magnoliopsida</taxon>
        <taxon>eudicotyledons</taxon>
        <taxon>Gunneridae</taxon>
        <taxon>Pentapetalae</taxon>
        <taxon>asterids</taxon>
        <taxon>lamiids</taxon>
        <taxon>Solanales</taxon>
        <taxon>Solanaceae</taxon>
        <taxon>Nicotianoideae</taxon>
        <taxon>Nicotianeae</taxon>
        <taxon>Nicotiana</taxon>
    </lineage>
</organism>
<dbReference type="KEGG" id="nta:107818233"/>
<gene>
    <name evidence="2" type="primary">LOC107818233</name>
</gene>
<dbReference type="Pfam" id="PF22936">
    <property type="entry name" value="Pol_BBD"/>
    <property type="match status" value="1"/>
</dbReference>
<dbReference type="PANTHER" id="PTHR34222:SF33">
    <property type="entry name" value="RETROTRANSPOSON GAG DOMAIN-CONTAINING PROTEIN"/>
    <property type="match status" value="1"/>
</dbReference>
<name>A0A1S4CFD0_TOBAC</name>
<evidence type="ECO:0000259" key="1">
    <source>
        <dbReference type="Pfam" id="PF22936"/>
    </source>
</evidence>
<dbReference type="PANTHER" id="PTHR34222">
    <property type="entry name" value="GAG_PRE-INTEGRS DOMAIN-CONTAINING PROTEIN"/>
    <property type="match status" value="1"/>
</dbReference>
<dbReference type="OMA" id="HTIEQCY"/>
<dbReference type="AlphaFoldDB" id="A0A1S4CFD0"/>
<evidence type="ECO:0000313" key="2">
    <source>
        <dbReference type="RefSeq" id="XP_016499674.1"/>
    </source>
</evidence>
<dbReference type="RefSeq" id="XP_016499674.1">
    <property type="nucleotide sequence ID" value="XM_016644188.1"/>
</dbReference>
<accession>A0A1S4CFD0</accession>
<feature type="domain" description="Retrovirus-related Pol polyprotein from transposon TNT 1-94-like beta-barrel" evidence="1">
    <location>
        <begin position="205"/>
        <end position="228"/>
    </location>
</feature>
<dbReference type="InterPro" id="IPR054722">
    <property type="entry name" value="PolX-like_BBD"/>
</dbReference>
<dbReference type="OrthoDB" id="1751612at2759"/>
<dbReference type="PaxDb" id="4097-A0A1S4CFD0"/>